<feature type="active site" description="Tele-phosphohistidine intermediate" evidence="2">
    <location>
        <position position="11"/>
    </location>
</feature>
<sequence length="209" mass="24186">MKTIYYYYVRHGETVFNLENRMQGITDSPLTCKGIEQIAQTTEALRNEFFNSAYTSPLPRTIQTAEIILEPHHMHAKVFEPLREFSYGSWDGYIKNESDPEYQYRFSNDLFDDLGGENPTMVRQRIQNAFRELHGLSCDQDRILLVSHGAYFRHLLFSLMKDNIPNELLHRECLIGNGGIAVFKDVDGSFSLVEGPLSQAEYINRHVKD</sequence>
<feature type="binding site" evidence="3">
    <location>
        <begin position="84"/>
        <end position="87"/>
    </location>
    <ligand>
        <name>substrate</name>
    </ligand>
</feature>
<evidence type="ECO:0000313" key="5">
    <source>
        <dbReference type="Proteomes" id="UP000284731"/>
    </source>
</evidence>
<evidence type="ECO:0000256" key="1">
    <source>
        <dbReference type="ARBA" id="ARBA00022801"/>
    </source>
</evidence>
<dbReference type="CDD" id="cd07067">
    <property type="entry name" value="HP_PGM_like"/>
    <property type="match status" value="1"/>
</dbReference>
<feature type="binding site" evidence="3">
    <location>
        <begin position="10"/>
        <end position="17"/>
    </location>
    <ligand>
        <name>substrate</name>
    </ligand>
</feature>
<comment type="caution">
    <text evidence="4">The sequence shown here is derived from an EMBL/GenBank/DDBJ whole genome shotgun (WGS) entry which is preliminary data.</text>
</comment>
<feature type="binding site" evidence="3">
    <location>
        <position position="95"/>
    </location>
    <ligand>
        <name>substrate</name>
    </ligand>
</feature>
<dbReference type="InterPro" id="IPR029033">
    <property type="entry name" value="His_PPase_superfam"/>
</dbReference>
<dbReference type="GO" id="GO:0043456">
    <property type="term" value="P:regulation of pentose-phosphate shunt"/>
    <property type="evidence" value="ECO:0007669"/>
    <property type="project" value="TreeGrafter"/>
</dbReference>
<dbReference type="InterPro" id="IPR013078">
    <property type="entry name" value="His_Pase_superF_clade-1"/>
</dbReference>
<dbReference type="Proteomes" id="UP000284731">
    <property type="component" value="Unassembled WGS sequence"/>
</dbReference>
<dbReference type="EMBL" id="QRWX01000003">
    <property type="protein sequence ID" value="RGT55167.1"/>
    <property type="molecule type" value="Genomic_DNA"/>
</dbReference>
<gene>
    <name evidence="4" type="ORF">DWX20_08455</name>
</gene>
<dbReference type="RefSeq" id="WP_118765177.1">
    <property type="nucleotide sequence ID" value="NZ_CABJCF010000003.1"/>
</dbReference>
<evidence type="ECO:0000256" key="2">
    <source>
        <dbReference type="PIRSR" id="PIRSR613078-1"/>
    </source>
</evidence>
<evidence type="ECO:0000313" key="4">
    <source>
        <dbReference type="EMBL" id="RGT55167.1"/>
    </source>
</evidence>
<dbReference type="GO" id="GO:0004331">
    <property type="term" value="F:fructose-2,6-bisphosphate 2-phosphatase activity"/>
    <property type="evidence" value="ECO:0007669"/>
    <property type="project" value="TreeGrafter"/>
</dbReference>
<accession>A0A412PD55</accession>
<feature type="binding site" evidence="3">
    <location>
        <position position="60"/>
    </location>
    <ligand>
        <name>substrate</name>
    </ligand>
</feature>
<protein>
    <submittedName>
        <fullName evidence="4">Histidine phosphatase family protein</fullName>
    </submittedName>
</protein>
<keyword evidence="1" id="KW-0378">Hydrolase</keyword>
<dbReference type="PANTHER" id="PTHR46517:SF1">
    <property type="entry name" value="FRUCTOSE-2,6-BISPHOSPHATASE TIGAR"/>
    <property type="match status" value="1"/>
</dbReference>
<dbReference type="Gene3D" id="3.40.50.1240">
    <property type="entry name" value="Phosphoglycerate mutase-like"/>
    <property type="match status" value="1"/>
</dbReference>
<dbReference type="SUPFAM" id="SSF53254">
    <property type="entry name" value="Phosphoglycerate mutase-like"/>
    <property type="match status" value="1"/>
</dbReference>
<dbReference type="GO" id="GO:0005829">
    <property type="term" value="C:cytosol"/>
    <property type="evidence" value="ECO:0007669"/>
    <property type="project" value="TreeGrafter"/>
</dbReference>
<evidence type="ECO:0000256" key="3">
    <source>
        <dbReference type="PIRSR" id="PIRSR613078-2"/>
    </source>
</evidence>
<name>A0A412PD55_9FIRM</name>
<organism evidence="4 5">
    <name type="scientific">Solobacterium moorei</name>
    <dbReference type="NCBI Taxonomy" id="102148"/>
    <lineage>
        <taxon>Bacteria</taxon>
        <taxon>Bacillati</taxon>
        <taxon>Bacillota</taxon>
        <taxon>Erysipelotrichia</taxon>
        <taxon>Erysipelotrichales</taxon>
        <taxon>Erysipelotrichaceae</taxon>
        <taxon>Solobacterium</taxon>
    </lineage>
</organism>
<dbReference type="AlphaFoldDB" id="A0A412PD55"/>
<proteinExistence type="predicted"/>
<dbReference type="GO" id="GO:0045820">
    <property type="term" value="P:negative regulation of glycolytic process"/>
    <property type="evidence" value="ECO:0007669"/>
    <property type="project" value="TreeGrafter"/>
</dbReference>
<reference evidence="4 5" key="1">
    <citation type="submission" date="2018-08" db="EMBL/GenBank/DDBJ databases">
        <title>A genome reference for cultivated species of the human gut microbiota.</title>
        <authorList>
            <person name="Zou Y."/>
            <person name="Xue W."/>
            <person name="Luo G."/>
        </authorList>
    </citation>
    <scope>NUCLEOTIDE SEQUENCE [LARGE SCALE GENOMIC DNA]</scope>
    <source>
        <strain evidence="4 5">AF18-46</strain>
    </source>
</reference>
<feature type="active site" description="Proton donor/acceptor" evidence="2">
    <location>
        <position position="84"/>
    </location>
</feature>
<dbReference type="PANTHER" id="PTHR46517">
    <property type="entry name" value="FRUCTOSE-2,6-BISPHOSPHATASE TIGAR"/>
    <property type="match status" value="1"/>
</dbReference>
<dbReference type="InterPro" id="IPR051695">
    <property type="entry name" value="Phosphoglycerate_Mutase"/>
</dbReference>
<dbReference type="Pfam" id="PF00300">
    <property type="entry name" value="His_Phos_1"/>
    <property type="match status" value="1"/>
</dbReference>
<dbReference type="SMART" id="SM00855">
    <property type="entry name" value="PGAM"/>
    <property type="match status" value="1"/>
</dbReference>